<dbReference type="Gene3D" id="3.30.70.2330">
    <property type="match status" value="1"/>
</dbReference>
<feature type="domain" description="DUF4429" evidence="2">
    <location>
        <begin position="10"/>
        <end position="104"/>
    </location>
</feature>
<dbReference type="KEGG" id="sna:Snas_3075"/>
<dbReference type="HOGENOM" id="CLU_518656_0_0_11"/>
<accession>D3QAG3</accession>
<dbReference type="Proteomes" id="UP000000844">
    <property type="component" value="Chromosome"/>
</dbReference>
<proteinExistence type="predicted"/>
<dbReference type="eggNOG" id="ENOG5030I0S">
    <property type="taxonomic scope" value="Bacteria"/>
</dbReference>
<sequence length="525" mass="57241">MAAADGTAILDDSTLTFEFTASGWRQPFKAAVGQRVFPLDAIDDVTYKVPGRVRNGSVSLKLKQGRDNLREFLKDDKPSDSMDPDCLVIAPEQAAYAELFVARLRNVIVQAAASDRPVTTGTLPIELKGSDGTAFFDGHHLYLEFSGWTTDRAKKDLGGRSVPVTAIRGVQVRHPGMSGWIRFVPVEGPPRSDLSPTQDPHTLCLNADAASRYVIFAAAVARALPRQPLSAAEHSPKAAPNKPKPKPAPAPSPPHGATTVIPMLSLSREVALTHSSGLRLRRLPTGGERVEVVGESYYQPALRTVAEGRTVAPGALGDAIEAIAVLVPEPHNRYDSKAVRIDLLDKRGKPHKAGYLPRYLAATCHDDLARMGKEFGYCPARIMGGGRGRSYGVHLHLSLDVIRPFRNPHTTGFLLHPDRQVTVTKEHSHQAVLSRFAPGPDEPRAWVMAELSLVGITSGKYRGEQAIEVSLDGERVGETTRNQARYYERFVREIRADGGQALCEGYVYPKNGEQLEVELFLPKPG</sequence>
<reference evidence="3 4" key="1">
    <citation type="journal article" date="2009" name="Stand. Genomic Sci.">
        <title>Complete genome sequence of Stackebrandtia nassauensis type strain (LLR-40K-21).</title>
        <authorList>
            <person name="Munk C."/>
            <person name="Lapidus A."/>
            <person name="Copeland A."/>
            <person name="Jando M."/>
            <person name="Mayilraj S."/>
            <person name="Glavina Del Rio T."/>
            <person name="Nolan M."/>
            <person name="Chen F."/>
            <person name="Lucas S."/>
            <person name="Tice H."/>
            <person name="Cheng J.F."/>
            <person name="Han C."/>
            <person name="Detter J.C."/>
            <person name="Bruce D."/>
            <person name="Goodwin L."/>
            <person name="Chain P."/>
            <person name="Pitluck S."/>
            <person name="Goker M."/>
            <person name="Ovchinikova G."/>
            <person name="Pati A."/>
            <person name="Ivanova N."/>
            <person name="Mavromatis K."/>
            <person name="Chen A."/>
            <person name="Palaniappan K."/>
            <person name="Land M."/>
            <person name="Hauser L."/>
            <person name="Chang Y.J."/>
            <person name="Jeffries C.D."/>
            <person name="Bristow J."/>
            <person name="Eisen J.A."/>
            <person name="Markowitz V."/>
            <person name="Hugenholtz P."/>
            <person name="Kyrpides N.C."/>
            <person name="Klenk H.P."/>
        </authorList>
    </citation>
    <scope>NUCLEOTIDE SEQUENCE [LARGE SCALE GENOMIC DNA]</scope>
    <source>
        <strain evidence="4">DSM 44728 / CIP 108903 / NRRL B-16338 / NBRC 102104 / LLR-40K-21</strain>
    </source>
</reference>
<evidence type="ECO:0000259" key="2">
    <source>
        <dbReference type="Pfam" id="PF14472"/>
    </source>
</evidence>
<feature type="region of interest" description="Disordered" evidence="1">
    <location>
        <begin position="228"/>
        <end position="259"/>
    </location>
</feature>
<dbReference type="AlphaFoldDB" id="D3QAG3"/>
<evidence type="ECO:0000256" key="1">
    <source>
        <dbReference type="SAM" id="MobiDB-lite"/>
    </source>
</evidence>
<feature type="domain" description="DUF4429" evidence="2">
    <location>
        <begin position="135"/>
        <end position="220"/>
    </location>
</feature>
<evidence type="ECO:0000313" key="3">
    <source>
        <dbReference type="EMBL" id="ADD42746.1"/>
    </source>
</evidence>
<organism evidence="3 4">
    <name type="scientific">Stackebrandtia nassauensis (strain DSM 44728 / CIP 108903 / NRRL B-16338 / NBRC 102104 / LLR-40K-21)</name>
    <dbReference type="NCBI Taxonomy" id="446470"/>
    <lineage>
        <taxon>Bacteria</taxon>
        <taxon>Bacillati</taxon>
        <taxon>Actinomycetota</taxon>
        <taxon>Actinomycetes</taxon>
        <taxon>Glycomycetales</taxon>
        <taxon>Glycomycetaceae</taxon>
        <taxon>Stackebrandtia</taxon>
    </lineage>
</organism>
<gene>
    <name evidence="3" type="ordered locus">Snas_3075</name>
</gene>
<dbReference type="InterPro" id="IPR027860">
    <property type="entry name" value="DUF4429"/>
</dbReference>
<dbReference type="Pfam" id="PF14472">
    <property type="entry name" value="DUF4429"/>
    <property type="match status" value="2"/>
</dbReference>
<evidence type="ECO:0000313" key="4">
    <source>
        <dbReference type="Proteomes" id="UP000000844"/>
    </source>
</evidence>
<name>D3QAG3_STANL</name>
<keyword evidence="4" id="KW-1185">Reference proteome</keyword>
<protein>
    <recommendedName>
        <fullName evidence="2">DUF4429 domain-containing protein</fullName>
    </recommendedName>
</protein>
<dbReference type="EMBL" id="CP001778">
    <property type="protein sequence ID" value="ADD42746.1"/>
    <property type="molecule type" value="Genomic_DNA"/>
</dbReference>